<dbReference type="OrthoDB" id="2955631at2"/>
<dbReference type="InterPro" id="IPR018723">
    <property type="entry name" value="DUF2254_membrane"/>
</dbReference>
<feature type="transmembrane region" description="Helical" evidence="1">
    <location>
        <begin position="66"/>
        <end position="89"/>
    </location>
</feature>
<keyword evidence="1" id="KW-0812">Transmembrane</keyword>
<sequence>MLFNPQQYWQKLRESLWFVPCLIVLGACGVAYGVIEFDARTSFDGDKQFPLLFGAGAEGSRGMLTAIAGSMLTVAALVFSLTLSSISQVSSQYSPRVLRNFMSDRGNQVVMGYFVGVFTYCLIVLGTIRGTDEQRFVPSTAVLLGLVFALGGVVALIYFIHHIAESLQTGTILQRISEETLQAMNRMFPKELGEPAELPESEALLSAFSENAATWRPVRTSQAGYVQRIDGPALLEWATQHNALLRIEQAIGAFVGEQTLLFQVQPDSAAASPLSAKALEELPSHLVIGRHRNTEQDVAFGIQQLVDIALRSLSPGINDTTTAIMAIDYLGLTSQRLASRTFPSRLRSDGEQPRVLTTALDFPGYLRLLFDLVRLNAKGNHTVFRRLLRALALTAEAAHTKERKSAVHTQATLLLSYAEQTLATEDEKRSVRALHAELLHFWEVPLSNRLQYQAEA</sequence>
<keyword evidence="1" id="KW-1133">Transmembrane helix</keyword>
<protein>
    <submittedName>
        <fullName evidence="2">Uncharacterized membrane protein</fullName>
    </submittedName>
</protein>
<keyword evidence="3" id="KW-1185">Reference proteome</keyword>
<dbReference type="Proteomes" id="UP000198131">
    <property type="component" value="Unassembled WGS sequence"/>
</dbReference>
<evidence type="ECO:0000313" key="2">
    <source>
        <dbReference type="EMBL" id="SNC64844.1"/>
    </source>
</evidence>
<evidence type="ECO:0000256" key="1">
    <source>
        <dbReference type="SAM" id="Phobius"/>
    </source>
</evidence>
<feature type="transmembrane region" description="Helical" evidence="1">
    <location>
        <begin position="16"/>
        <end position="35"/>
    </location>
</feature>
<dbReference type="RefSeq" id="WP_088842427.1">
    <property type="nucleotide sequence ID" value="NZ_FYEW01000001.1"/>
</dbReference>
<accession>A0A212TG84</accession>
<gene>
    <name evidence="2" type="ORF">SAMN06265337_1161</name>
</gene>
<proteinExistence type="predicted"/>
<reference evidence="3" key="1">
    <citation type="submission" date="2017-06" db="EMBL/GenBank/DDBJ databases">
        <authorList>
            <person name="Varghese N."/>
            <person name="Submissions S."/>
        </authorList>
    </citation>
    <scope>NUCLEOTIDE SEQUENCE [LARGE SCALE GENOMIC DNA]</scope>
    <source>
        <strain evidence="3">DSM 11116</strain>
    </source>
</reference>
<keyword evidence="1" id="KW-0472">Membrane</keyword>
<dbReference type="EMBL" id="FYEW01000001">
    <property type="protein sequence ID" value="SNC64844.1"/>
    <property type="molecule type" value="Genomic_DNA"/>
</dbReference>
<name>A0A212TG84_9BACT</name>
<dbReference type="AlphaFoldDB" id="A0A212TG84"/>
<feature type="transmembrane region" description="Helical" evidence="1">
    <location>
        <begin position="110"/>
        <end position="128"/>
    </location>
</feature>
<evidence type="ECO:0000313" key="3">
    <source>
        <dbReference type="Proteomes" id="UP000198131"/>
    </source>
</evidence>
<feature type="transmembrane region" description="Helical" evidence="1">
    <location>
        <begin position="140"/>
        <end position="160"/>
    </location>
</feature>
<dbReference type="Pfam" id="PF10011">
    <property type="entry name" value="DUF2254"/>
    <property type="match status" value="1"/>
</dbReference>
<organism evidence="2 3">
    <name type="scientific">Hymenobacter gelipurpurascens</name>
    <dbReference type="NCBI Taxonomy" id="89968"/>
    <lineage>
        <taxon>Bacteria</taxon>
        <taxon>Pseudomonadati</taxon>
        <taxon>Bacteroidota</taxon>
        <taxon>Cytophagia</taxon>
        <taxon>Cytophagales</taxon>
        <taxon>Hymenobacteraceae</taxon>
        <taxon>Hymenobacter</taxon>
    </lineage>
</organism>